<accession>A0ABQ4E3J8</accession>
<keyword evidence="2" id="KW-1185">Reference proteome</keyword>
<evidence type="ECO:0008006" key="3">
    <source>
        <dbReference type="Google" id="ProtNLM"/>
    </source>
</evidence>
<gene>
    <name evidence="1" type="ORF">Pen02_42200</name>
</gene>
<proteinExistence type="predicted"/>
<comment type="caution">
    <text evidence="1">The sequence shown here is derived from an EMBL/GenBank/DDBJ whole genome shotgun (WGS) entry which is preliminary data.</text>
</comment>
<reference evidence="1 2" key="1">
    <citation type="submission" date="2021-01" db="EMBL/GenBank/DDBJ databases">
        <title>Whole genome shotgun sequence of Plantactinospora endophytica NBRC 110450.</title>
        <authorList>
            <person name="Komaki H."/>
            <person name="Tamura T."/>
        </authorList>
    </citation>
    <scope>NUCLEOTIDE SEQUENCE [LARGE SCALE GENOMIC DNA]</scope>
    <source>
        <strain evidence="1 2">NBRC 110450</strain>
    </source>
</reference>
<evidence type="ECO:0000313" key="2">
    <source>
        <dbReference type="Proteomes" id="UP000646749"/>
    </source>
</evidence>
<name>A0ABQ4E3J8_9ACTN</name>
<dbReference type="Proteomes" id="UP000646749">
    <property type="component" value="Unassembled WGS sequence"/>
</dbReference>
<dbReference type="SUPFAM" id="SSF82607">
    <property type="entry name" value="YbaB-like"/>
    <property type="match status" value="1"/>
</dbReference>
<dbReference type="Pfam" id="PF02575">
    <property type="entry name" value="YbaB_DNA_bd"/>
    <property type="match status" value="1"/>
</dbReference>
<evidence type="ECO:0000313" key="1">
    <source>
        <dbReference type="EMBL" id="GIG89284.1"/>
    </source>
</evidence>
<dbReference type="InterPro" id="IPR036894">
    <property type="entry name" value="YbaB-like_sf"/>
</dbReference>
<sequence>MPGDPEGMLIDWQRRVEQQTALTTELSQRMEQNRATVESRGGEAVVTVDSSGGMAELRLDERAMRLSADELAAIILDTSRRAQAKMAQQMVDVVSSLYGASSETASFIGNAYTKQFPEPPEDEERDHR</sequence>
<protein>
    <recommendedName>
        <fullName evidence="3">YbaB/EbfC family DNA-binding protein</fullName>
    </recommendedName>
</protein>
<dbReference type="InterPro" id="IPR004401">
    <property type="entry name" value="YbaB/EbfC"/>
</dbReference>
<organism evidence="1 2">
    <name type="scientific">Plantactinospora endophytica</name>
    <dbReference type="NCBI Taxonomy" id="673535"/>
    <lineage>
        <taxon>Bacteria</taxon>
        <taxon>Bacillati</taxon>
        <taxon>Actinomycetota</taxon>
        <taxon>Actinomycetes</taxon>
        <taxon>Micromonosporales</taxon>
        <taxon>Micromonosporaceae</taxon>
        <taxon>Plantactinospora</taxon>
    </lineage>
</organism>
<dbReference type="Gene3D" id="3.30.1310.10">
    <property type="entry name" value="Nucleoid-associated protein YbaB-like domain"/>
    <property type="match status" value="1"/>
</dbReference>
<dbReference type="EMBL" id="BONW01000020">
    <property type="protein sequence ID" value="GIG89284.1"/>
    <property type="molecule type" value="Genomic_DNA"/>
</dbReference>
<dbReference type="RefSeq" id="WP_203867789.1">
    <property type="nucleotide sequence ID" value="NZ_BONW01000020.1"/>
</dbReference>